<proteinExistence type="predicted"/>
<organism evidence="1 2">
    <name type="scientific">Candidatus Methanofastidiosum methylothiophilum</name>
    <dbReference type="NCBI Taxonomy" id="1705564"/>
    <lineage>
        <taxon>Archaea</taxon>
        <taxon>Methanobacteriati</taxon>
        <taxon>Methanobacteriota</taxon>
        <taxon>Stenosarchaea group</taxon>
        <taxon>Candidatus Methanofastidiosia</taxon>
        <taxon>Candidatus Methanofastidiosales</taxon>
        <taxon>Candidatus Methanofastidiosaceae</taxon>
        <taxon>Candidatus Methanofastidiosum</taxon>
    </lineage>
</organism>
<comment type="caution">
    <text evidence="1">The sequence shown here is derived from an EMBL/GenBank/DDBJ whole genome shotgun (WGS) entry which is preliminary data.</text>
</comment>
<dbReference type="EMBL" id="LNGC01000001">
    <property type="protein sequence ID" value="KYC53875.1"/>
    <property type="molecule type" value="Genomic_DNA"/>
</dbReference>
<protein>
    <submittedName>
        <fullName evidence="1">Uncharacterized protein</fullName>
    </submittedName>
</protein>
<name>A0A150J9Q9_9EURY</name>
<reference evidence="1 2" key="1">
    <citation type="journal article" date="2016" name="ISME J.">
        <title>Chasing the elusive Euryarchaeota class WSA2: genomes reveal a uniquely fastidious methyl-reducing methanogen.</title>
        <authorList>
            <person name="Nobu M.K."/>
            <person name="Narihiro T."/>
            <person name="Kuroda K."/>
            <person name="Mei R."/>
            <person name="Liu W.T."/>
        </authorList>
    </citation>
    <scope>NUCLEOTIDE SEQUENCE [LARGE SCALE GENOMIC DNA]</scope>
    <source>
        <strain evidence="1">U1lsi0528_Bin055</strain>
    </source>
</reference>
<sequence length="146" mass="17038">MGYVKFSYKDETGIRELKANFPIYWREFVGDVLDIYKFSMQDIAPERQGNTKRNITVERLSDSLGFVYSEVDWWDPLVGGHAVYGPIFSERQRRWWFWYLNTVLGGVYVNKTEGYKGGDDFPLEAFYNAEADVESRISEFGDLLVS</sequence>
<accession>A0A150J9Q9</accession>
<evidence type="ECO:0000313" key="1">
    <source>
        <dbReference type="EMBL" id="KYC53875.1"/>
    </source>
</evidence>
<dbReference type="AlphaFoldDB" id="A0A150J9Q9"/>
<dbReference type="Proteomes" id="UP000075398">
    <property type="component" value="Unassembled WGS sequence"/>
</dbReference>
<evidence type="ECO:0000313" key="2">
    <source>
        <dbReference type="Proteomes" id="UP000075398"/>
    </source>
</evidence>
<gene>
    <name evidence="1" type="ORF">AMQ22_00075</name>
</gene>